<feature type="domain" description="LisH" evidence="1">
    <location>
        <begin position="1"/>
        <end position="88"/>
    </location>
</feature>
<evidence type="ECO:0000313" key="2">
    <source>
        <dbReference type="EMBL" id="ORY39225.1"/>
    </source>
</evidence>
<dbReference type="OrthoDB" id="193023at2759"/>
<dbReference type="STRING" id="1754190.A0A1Y2BYT1"/>
<dbReference type="AlphaFoldDB" id="A0A1Y2BYT1"/>
<feature type="non-terminal residue" evidence="2">
    <location>
        <position position="334"/>
    </location>
</feature>
<protein>
    <recommendedName>
        <fullName evidence="1">LisH domain-containing protein</fullName>
    </recommendedName>
</protein>
<keyword evidence="3" id="KW-1185">Reference proteome</keyword>
<dbReference type="GO" id="GO:0005814">
    <property type="term" value="C:centriole"/>
    <property type="evidence" value="ECO:0007669"/>
    <property type="project" value="TreeGrafter"/>
</dbReference>
<dbReference type="PANTHER" id="PTHR14881">
    <property type="entry name" value="LISH DOMAIN-CONTAINING PROTEIN ARMC9"/>
    <property type="match status" value="1"/>
</dbReference>
<dbReference type="GO" id="GO:0036064">
    <property type="term" value="C:ciliary basal body"/>
    <property type="evidence" value="ECO:0007669"/>
    <property type="project" value="InterPro"/>
</dbReference>
<name>A0A1Y2BYT1_9FUNG</name>
<dbReference type="Pfam" id="PF21050">
    <property type="entry name" value="ARMC9_ARM"/>
    <property type="match status" value="1"/>
</dbReference>
<proteinExistence type="predicted"/>
<gene>
    <name evidence="2" type="ORF">LY90DRAFT_672449</name>
</gene>
<sequence length="334" mass="38860">MNLSLRTEGKKRCGFCSQDLLKILNNFIEHDNHQIKTYINGTLYNIFTEHDIREQAKSMGMMDLLEYLLSISNFQIKRQLEFVLERLNSEEVIDNLDLVSEDGVEDDYDDDNEYDIPEIDENLIINDLAEDNENEEYGYDLLCKKYSDQTQTQAQNPIQIGKENYPIPSSSSLINSKPIIKPIIPTTPQKEYIKDEVFKRPNVARYKNTYLTMGINDKSQATDFIKSYNESDPLRNENSIVNGLNQNYNNNSKRFPVDITTSLNQNQNQATPIIKKRHLKKSTGDDYLKKQSVKLHTPLMKKAKEKAETMRNDEKTKEYYQAFTSKPRISRTPI</sequence>
<dbReference type="EMBL" id="MCOG01000133">
    <property type="protein sequence ID" value="ORY39225.1"/>
    <property type="molecule type" value="Genomic_DNA"/>
</dbReference>
<dbReference type="SUPFAM" id="SSF48371">
    <property type="entry name" value="ARM repeat"/>
    <property type="match status" value="1"/>
</dbReference>
<dbReference type="InterPro" id="IPR016024">
    <property type="entry name" value="ARM-type_fold"/>
</dbReference>
<evidence type="ECO:0000259" key="1">
    <source>
        <dbReference type="Pfam" id="PF21050"/>
    </source>
</evidence>
<reference evidence="2 3" key="1">
    <citation type="submission" date="2016-08" db="EMBL/GenBank/DDBJ databases">
        <title>A Parts List for Fungal Cellulosomes Revealed by Comparative Genomics.</title>
        <authorList>
            <consortium name="DOE Joint Genome Institute"/>
            <person name="Haitjema C.H."/>
            <person name="Gilmore S.P."/>
            <person name="Henske J.K."/>
            <person name="Solomon K.V."/>
            <person name="De Groot R."/>
            <person name="Kuo A."/>
            <person name="Mondo S.J."/>
            <person name="Salamov A.A."/>
            <person name="Labutti K."/>
            <person name="Zhao Z."/>
            <person name="Chiniquy J."/>
            <person name="Barry K."/>
            <person name="Brewer H.M."/>
            <person name="Purvine S.O."/>
            <person name="Wright A.T."/>
            <person name="Boxma B."/>
            <person name="Van Alen T."/>
            <person name="Hackstein J.H."/>
            <person name="Baker S.E."/>
            <person name="Grigoriev I.V."/>
            <person name="O'Malley M.A."/>
        </authorList>
    </citation>
    <scope>NUCLEOTIDE SEQUENCE [LARGE SCALE GENOMIC DNA]</scope>
    <source>
        <strain evidence="2 3">G1</strain>
    </source>
</reference>
<dbReference type="InterPro" id="IPR048959">
    <property type="entry name" value="ARMC9_ARM_dom"/>
</dbReference>
<accession>A0A1Y2BYT1</accession>
<dbReference type="InterPro" id="IPR040369">
    <property type="entry name" value="ARMC9"/>
</dbReference>
<organism evidence="2 3">
    <name type="scientific">Neocallimastix californiae</name>
    <dbReference type="NCBI Taxonomy" id="1754190"/>
    <lineage>
        <taxon>Eukaryota</taxon>
        <taxon>Fungi</taxon>
        <taxon>Fungi incertae sedis</taxon>
        <taxon>Chytridiomycota</taxon>
        <taxon>Chytridiomycota incertae sedis</taxon>
        <taxon>Neocallimastigomycetes</taxon>
        <taxon>Neocallimastigales</taxon>
        <taxon>Neocallimastigaceae</taxon>
        <taxon>Neocallimastix</taxon>
    </lineage>
</organism>
<dbReference type="Proteomes" id="UP000193920">
    <property type="component" value="Unassembled WGS sequence"/>
</dbReference>
<comment type="caution">
    <text evidence="2">The sequence shown here is derived from an EMBL/GenBank/DDBJ whole genome shotgun (WGS) entry which is preliminary data.</text>
</comment>
<dbReference type="GO" id="GO:0060271">
    <property type="term" value="P:cilium assembly"/>
    <property type="evidence" value="ECO:0007669"/>
    <property type="project" value="InterPro"/>
</dbReference>
<evidence type="ECO:0000313" key="3">
    <source>
        <dbReference type="Proteomes" id="UP000193920"/>
    </source>
</evidence>
<dbReference type="GO" id="GO:0097542">
    <property type="term" value="C:ciliary tip"/>
    <property type="evidence" value="ECO:0007669"/>
    <property type="project" value="TreeGrafter"/>
</dbReference>
<dbReference type="PANTHER" id="PTHR14881:SF4">
    <property type="entry name" value="LISH DOMAIN-CONTAINING PROTEIN ARMC9"/>
    <property type="match status" value="1"/>
</dbReference>